<evidence type="ECO:0000256" key="2">
    <source>
        <dbReference type="ARBA" id="ARBA00023015"/>
    </source>
</evidence>
<organism evidence="10">
    <name type="scientific">Brassica napus</name>
    <name type="common">Rape</name>
    <dbReference type="NCBI Taxonomy" id="3708"/>
    <lineage>
        <taxon>Eukaryota</taxon>
        <taxon>Viridiplantae</taxon>
        <taxon>Streptophyta</taxon>
        <taxon>Embryophyta</taxon>
        <taxon>Tracheophyta</taxon>
        <taxon>Spermatophyta</taxon>
        <taxon>Magnoliopsida</taxon>
        <taxon>eudicotyledons</taxon>
        <taxon>Gunneridae</taxon>
        <taxon>Pentapetalae</taxon>
        <taxon>rosids</taxon>
        <taxon>malvids</taxon>
        <taxon>Brassicales</taxon>
        <taxon>Brassicaceae</taxon>
        <taxon>Brassiceae</taxon>
        <taxon>Brassica</taxon>
    </lineage>
</organism>
<comment type="subcellular location">
    <subcellularLocation>
        <location evidence="1">Nucleus</location>
    </subcellularLocation>
</comment>
<reference evidence="10" key="1">
    <citation type="submission" date="2021-01" db="EMBL/GenBank/DDBJ databases">
        <authorList>
            <consortium name="Genoscope - CEA"/>
            <person name="William W."/>
        </authorList>
    </citation>
    <scope>NUCLEOTIDE SEQUENCE</scope>
</reference>
<feature type="domain" description="MADS-box" evidence="8">
    <location>
        <begin position="43"/>
        <end position="103"/>
    </location>
</feature>
<dbReference type="GO" id="GO:0005634">
    <property type="term" value="C:nucleus"/>
    <property type="evidence" value="ECO:0007669"/>
    <property type="project" value="UniProtKB-SubCell"/>
</dbReference>
<dbReference type="GO" id="GO:0009909">
    <property type="term" value="P:regulation of flower development"/>
    <property type="evidence" value="ECO:0007669"/>
    <property type="project" value="UniProtKB-ARBA"/>
</dbReference>
<evidence type="ECO:0000256" key="4">
    <source>
        <dbReference type="ARBA" id="ARBA00023163"/>
    </source>
</evidence>
<feature type="coiled-coil region" evidence="6">
    <location>
        <begin position="177"/>
        <end position="205"/>
    </location>
</feature>
<dbReference type="InterPro" id="IPR002487">
    <property type="entry name" value="TF_Kbox"/>
</dbReference>
<dbReference type="GO" id="GO:0003677">
    <property type="term" value="F:DNA binding"/>
    <property type="evidence" value="ECO:0007669"/>
    <property type="project" value="UniProtKB-KW"/>
</dbReference>
<name>A0A816XEW1_BRANA</name>
<dbReference type="InterPro" id="IPR050142">
    <property type="entry name" value="MADS-box/MEF2_TF"/>
</dbReference>
<dbReference type="Pfam" id="PF00319">
    <property type="entry name" value="SRF-TF"/>
    <property type="match status" value="1"/>
</dbReference>
<evidence type="ECO:0000256" key="6">
    <source>
        <dbReference type="SAM" id="Coils"/>
    </source>
</evidence>
<dbReference type="PROSITE" id="PS00350">
    <property type="entry name" value="MADS_BOX_1"/>
    <property type="match status" value="1"/>
</dbReference>
<dbReference type="EMBL" id="HG994356">
    <property type="protein sequence ID" value="CAF2145345.1"/>
    <property type="molecule type" value="Genomic_DNA"/>
</dbReference>
<dbReference type="Proteomes" id="UP001295469">
    <property type="component" value="Chromosome A02"/>
</dbReference>
<feature type="region of interest" description="Disordered" evidence="7">
    <location>
        <begin position="205"/>
        <end position="226"/>
    </location>
</feature>
<keyword evidence="5" id="KW-0539">Nucleus</keyword>
<dbReference type="InterPro" id="IPR036879">
    <property type="entry name" value="TF_MADSbox_sf"/>
</dbReference>
<keyword evidence="6" id="KW-0175">Coiled coil</keyword>
<dbReference type="GO" id="GO:0003700">
    <property type="term" value="F:DNA-binding transcription factor activity"/>
    <property type="evidence" value="ECO:0007669"/>
    <property type="project" value="InterPro"/>
</dbReference>
<evidence type="ECO:0000256" key="7">
    <source>
        <dbReference type="SAM" id="MobiDB-lite"/>
    </source>
</evidence>
<dbReference type="PROSITE" id="PS51297">
    <property type="entry name" value="K_BOX"/>
    <property type="match status" value="1"/>
</dbReference>
<protein>
    <submittedName>
        <fullName evidence="10">(rape) hypothetical protein</fullName>
    </submittedName>
</protein>
<dbReference type="PROSITE" id="PS50066">
    <property type="entry name" value="MADS_BOX_2"/>
    <property type="match status" value="1"/>
</dbReference>
<dbReference type="FunFam" id="3.40.1810.10:FF:000020">
    <property type="entry name" value="MADS-box protein FLOWERING LOCUS C"/>
    <property type="match status" value="1"/>
</dbReference>
<dbReference type="GO" id="GO:0046983">
    <property type="term" value="F:protein dimerization activity"/>
    <property type="evidence" value="ECO:0007669"/>
    <property type="project" value="InterPro"/>
</dbReference>
<keyword evidence="4" id="KW-0804">Transcription</keyword>
<feature type="non-terminal residue" evidence="10">
    <location>
        <position position="1"/>
    </location>
</feature>
<keyword evidence="2" id="KW-0805">Transcription regulation</keyword>
<dbReference type="Gene3D" id="3.40.1810.10">
    <property type="entry name" value="Transcription factor, MADS-box"/>
    <property type="match status" value="1"/>
</dbReference>
<feature type="domain" description="K-box" evidence="9">
    <location>
        <begin position="122"/>
        <end position="212"/>
    </location>
</feature>
<dbReference type="SMART" id="SM00432">
    <property type="entry name" value="MADS"/>
    <property type="match status" value="1"/>
</dbReference>
<evidence type="ECO:0000259" key="8">
    <source>
        <dbReference type="PROSITE" id="PS50066"/>
    </source>
</evidence>
<gene>
    <name evidence="10" type="ORF">DARMORV10_A02P43650.1</name>
</gene>
<dbReference type="PANTHER" id="PTHR48019">
    <property type="entry name" value="SERUM RESPONSE FACTOR HOMOLOG"/>
    <property type="match status" value="1"/>
</dbReference>
<evidence type="ECO:0000256" key="5">
    <source>
        <dbReference type="ARBA" id="ARBA00023242"/>
    </source>
</evidence>
<evidence type="ECO:0000256" key="1">
    <source>
        <dbReference type="ARBA" id="ARBA00004123"/>
    </source>
</evidence>
<evidence type="ECO:0000259" key="9">
    <source>
        <dbReference type="PROSITE" id="PS51297"/>
    </source>
</evidence>
<dbReference type="SUPFAM" id="SSF55455">
    <property type="entry name" value="SRF-like"/>
    <property type="match status" value="1"/>
</dbReference>
<dbReference type="AlphaFoldDB" id="A0A816XEW1"/>
<dbReference type="InterPro" id="IPR002100">
    <property type="entry name" value="TF_MADSbox"/>
</dbReference>
<sequence length="304" mass="34385">KSKNQKRKKKIEINESKEAKTLRVSSDIRLKLGHKALSEEAAMGRRKVEIKLIENKSSRQVTFSKRRTGLIEKARQLSVLCESSVAVLVVSASGKLYNSSSGDNMTNIVDRYEIQHAGELRSLDLAEKTRNYLPHKELLESVKSNLEEPNVDSVSVDSLISLEDQLETALSATRARKTELTMEFVKMLQEKEKLLREENQILASQLTKRSRASRTSEQKQHAHRRERVRWESLMREKGRGSASYINHVMFVNVNATTRAANCFSVRVAKCFVSIKTRSASFVVLAPDFARIKPPVTPQCALALC</sequence>
<keyword evidence="3" id="KW-0238">DNA-binding</keyword>
<evidence type="ECO:0000313" key="10">
    <source>
        <dbReference type="EMBL" id="CAF2145345.1"/>
    </source>
</evidence>
<evidence type="ECO:0000256" key="3">
    <source>
        <dbReference type="ARBA" id="ARBA00023125"/>
    </source>
</evidence>
<accession>A0A816XEW1</accession>
<dbReference type="PRINTS" id="PR00404">
    <property type="entry name" value="MADSDOMAIN"/>
</dbReference>
<proteinExistence type="predicted"/>
<dbReference type="Pfam" id="PF01486">
    <property type="entry name" value="K-box"/>
    <property type="match status" value="1"/>
</dbReference>